<accession>A0A4Q2R9M4</accession>
<sequence>MGEITAPALAAAVARIAVAAEAFAPELNAADGALGDGDLGITVSRGFGEAAGAALPADVGLAFLECAKAFQRVSSSSYGTLVATALMATAKATKGRDAVPASDVPGLLKGALDAMMARGKGNLGEKTVLDSLHAVMLALDERGEGDVMPAAVRAARETVESFRARPNKLGRARMFGDGSIGLADPGQLAFCLIVEALQTAMVPAGRTGVTDGD</sequence>
<dbReference type="GO" id="GO:0005829">
    <property type="term" value="C:cytosol"/>
    <property type="evidence" value="ECO:0007669"/>
    <property type="project" value="TreeGrafter"/>
</dbReference>
<gene>
    <name evidence="4" type="ORF">D3272_25480</name>
</gene>
<evidence type="ECO:0000256" key="1">
    <source>
        <dbReference type="ARBA" id="ARBA00022679"/>
    </source>
</evidence>
<organism evidence="4 5">
    <name type="scientific">Lichenibacterium ramalinae</name>
    <dbReference type="NCBI Taxonomy" id="2316527"/>
    <lineage>
        <taxon>Bacteria</taxon>
        <taxon>Pseudomonadati</taxon>
        <taxon>Pseudomonadota</taxon>
        <taxon>Alphaproteobacteria</taxon>
        <taxon>Hyphomicrobiales</taxon>
        <taxon>Lichenihabitantaceae</taxon>
        <taxon>Lichenibacterium</taxon>
    </lineage>
</organism>
<dbReference type="InterPro" id="IPR036117">
    <property type="entry name" value="DhaL_dom_sf"/>
</dbReference>
<dbReference type="GO" id="GO:0004371">
    <property type="term" value="F:glycerone kinase activity"/>
    <property type="evidence" value="ECO:0007669"/>
    <property type="project" value="InterPro"/>
</dbReference>
<dbReference type="RefSeq" id="WP_129222060.1">
    <property type="nucleotide sequence ID" value="NZ_QYBC01000035.1"/>
</dbReference>
<evidence type="ECO:0000313" key="4">
    <source>
        <dbReference type="EMBL" id="RYB01548.1"/>
    </source>
</evidence>
<keyword evidence="2 4" id="KW-0418">Kinase</keyword>
<evidence type="ECO:0000313" key="5">
    <source>
        <dbReference type="Proteomes" id="UP000289411"/>
    </source>
</evidence>
<feature type="domain" description="DhaL" evidence="3">
    <location>
        <begin position="7"/>
        <end position="199"/>
    </location>
</feature>
<dbReference type="PANTHER" id="PTHR28629">
    <property type="entry name" value="TRIOKINASE/FMN CYCLASE"/>
    <property type="match status" value="1"/>
</dbReference>
<keyword evidence="5" id="KW-1185">Reference proteome</keyword>
<comment type="caution">
    <text evidence="4">The sequence shown here is derived from an EMBL/GenBank/DDBJ whole genome shotgun (WGS) entry which is preliminary data.</text>
</comment>
<dbReference type="SUPFAM" id="SSF101473">
    <property type="entry name" value="DhaL-like"/>
    <property type="match status" value="1"/>
</dbReference>
<dbReference type="PROSITE" id="PS51480">
    <property type="entry name" value="DHAL"/>
    <property type="match status" value="1"/>
</dbReference>
<dbReference type="SMART" id="SM01120">
    <property type="entry name" value="Dak2"/>
    <property type="match status" value="1"/>
</dbReference>
<dbReference type="Gene3D" id="1.25.40.340">
    <property type="match status" value="1"/>
</dbReference>
<dbReference type="OrthoDB" id="9800291at2"/>
<dbReference type="Proteomes" id="UP000289411">
    <property type="component" value="Unassembled WGS sequence"/>
</dbReference>
<dbReference type="InterPro" id="IPR050861">
    <property type="entry name" value="Dihydroxyacetone_Kinase"/>
</dbReference>
<reference evidence="4 5" key="1">
    <citation type="submission" date="2018-09" db="EMBL/GenBank/DDBJ databases">
        <authorList>
            <person name="Grouzdev D.S."/>
            <person name="Krutkina M.S."/>
        </authorList>
    </citation>
    <scope>NUCLEOTIDE SEQUENCE [LARGE SCALE GENOMIC DNA]</scope>
    <source>
        <strain evidence="4 5">RmlP001</strain>
    </source>
</reference>
<name>A0A4Q2R9M4_9HYPH</name>
<dbReference type="GO" id="GO:0019563">
    <property type="term" value="P:glycerol catabolic process"/>
    <property type="evidence" value="ECO:0007669"/>
    <property type="project" value="TreeGrafter"/>
</dbReference>
<protein>
    <submittedName>
        <fullName evidence="4">Dihydroxyacetone kinase subunit L</fullName>
    </submittedName>
</protein>
<evidence type="ECO:0000256" key="2">
    <source>
        <dbReference type="ARBA" id="ARBA00022777"/>
    </source>
</evidence>
<dbReference type="InterPro" id="IPR004007">
    <property type="entry name" value="DhaL_dom"/>
</dbReference>
<dbReference type="AlphaFoldDB" id="A0A4Q2R9M4"/>
<keyword evidence="1" id="KW-0808">Transferase</keyword>
<evidence type="ECO:0000259" key="3">
    <source>
        <dbReference type="PROSITE" id="PS51480"/>
    </source>
</evidence>
<reference evidence="4 5" key="2">
    <citation type="submission" date="2019-02" db="EMBL/GenBank/DDBJ databases">
        <title>'Lichenibacterium ramalinii' gen. nov. sp. nov., 'Lichenibacterium minor' gen. nov. sp. nov.</title>
        <authorList>
            <person name="Pankratov T."/>
        </authorList>
    </citation>
    <scope>NUCLEOTIDE SEQUENCE [LARGE SCALE GENOMIC DNA]</scope>
    <source>
        <strain evidence="4 5">RmlP001</strain>
    </source>
</reference>
<dbReference type="PANTHER" id="PTHR28629:SF4">
    <property type="entry name" value="TRIOKINASE_FMN CYCLASE"/>
    <property type="match status" value="1"/>
</dbReference>
<proteinExistence type="predicted"/>
<dbReference type="Pfam" id="PF02734">
    <property type="entry name" value="Dak2"/>
    <property type="match status" value="1"/>
</dbReference>
<dbReference type="EMBL" id="QYBC01000035">
    <property type="protein sequence ID" value="RYB01548.1"/>
    <property type="molecule type" value="Genomic_DNA"/>
</dbReference>